<dbReference type="EMBL" id="CP116942">
    <property type="protein sequence ID" value="WCO65431.1"/>
    <property type="molecule type" value="Genomic_DNA"/>
</dbReference>
<keyword evidence="5" id="KW-1185">Reference proteome</keyword>
<dbReference type="Proteomes" id="UP001216390">
    <property type="component" value="Chromosome"/>
</dbReference>
<evidence type="ECO:0000259" key="3">
    <source>
        <dbReference type="SMART" id="SM00382"/>
    </source>
</evidence>
<dbReference type="GO" id="GO:0005524">
    <property type="term" value="F:ATP binding"/>
    <property type="evidence" value="ECO:0007669"/>
    <property type="project" value="InterPro"/>
</dbReference>
<comment type="similarity">
    <text evidence="1">Belongs to the Mg-chelatase subunits D/I family. ComM subfamily.</text>
</comment>
<dbReference type="SUPFAM" id="SSF52540">
    <property type="entry name" value="P-loop containing nucleoside triphosphate hydrolases"/>
    <property type="match status" value="1"/>
</dbReference>
<dbReference type="InterPro" id="IPR025158">
    <property type="entry name" value="Mg_chelat-rel_C"/>
</dbReference>
<feature type="compositionally biased region" description="Pro residues" evidence="2">
    <location>
        <begin position="171"/>
        <end position="187"/>
    </location>
</feature>
<dbReference type="PANTHER" id="PTHR32039">
    <property type="entry name" value="MAGNESIUM-CHELATASE SUBUNIT CHLI"/>
    <property type="match status" value="1"/>
</dbReference>
<feature type="region of interest" description="Disordered" evidence="2">
    <location>
        <begin position="166"/>
        <end position="192"/>
    </location>
</feature>
<dbReference type="Pfam" id="PF13335">
    <property type="entry name" value="Mg_chelatase_C"/>
    <property type="match status" value="1"/>
</dbReference>
<sequence length="505" mass="52221">MLATVPSATLLGVEGRPVRVEVHVGSGLPGFTVVGLPDASCREARDRVRAAMVCSALVWPTKRVTVNLAPSSERKVGSGLDLAIALALLVATDQVPAEAAAGLACLGELGLDGTVRPVPGVVSLVDALDAEAVVVPVAAAAEARLVGRHHVRPVERLSDLVLALRGEEPWPDPPEPPPPPPEPPPPDLADVRGQPMARQALEVAAAGGHHILLVGPPGAGKTMLARRLPGLLPPLDRADALAATRAYSAAGVGVAGGGLISRPPFRAPHHSSTMVSLVGGGTASMRPGELSLATGGCLFLDELGEFPPSVVDALRQPLEEGVVRVARARATVTLPARFLLVAATNPCPCGEATEPGACRCSDAARARYRRRLSGPVLDRFDLRVEVHRPDPTALLAEAPDEPSALVAERVARARSLAEARGVRTNAALPGERLDEVAALAPGARRMLEAALRQGRLTARGLARVRRVARTIADLDGTDPVAPLEPEPVALAMALRADAAPLDAAA</sequence>
<dbReference type="SMART" id="SM00382">
    <property type="entry name" value="AAA"/>
    <property type="match status" value="1"/>
</dbReference>
<gene>
    <name evidence="4" type="ORF">PO878_13090</name>
</gene>
<accession>A0AAE9Y520</accession>
<dbReference type="AlphaFoldDB" id="A0AAE9Y520"/>
<dbReference type="InterPro" id="IPR000523">
    <property type="entry name" value="Mg_chelatse_chII-like_cat_dom"/>
</dbReference>
<dbReference type="InterPro" id="IPR004482">
    <property type="entry name" value="Mg_chelat-rel"/>
</dbReference>
<reference evidence="4" key="1">
    <citation type="submission" date="2023-01" db="EMBL/GenBank/DDBJ databases">
        <title>The diversity of Class Acidimicrobiia in South China Sea sediment environments and the proposal of Iamia marina sp. nov., a novel species of the genus Iamia.</title>
        <authorList>
            <person name="He Y."/>
            <person name="Tian X."/>
        </authorList>
    </citation>
    <scope>NUCLEOTIDE SEQUENCE</scope>
    <source>
        <strain evidence="4">DSM 19957</strain>
    </source>
</reference>
<dbReference type="InterPro" id="IPR003593">
    <property type="entry name" value="AAA+_ATPase"/>
</dbReference>
<evidence type="ECO:0000256" key="1">
    <source>
        <dbReference type="ARBA" id="ARBA00006354"/>
    </source>
</evidence>
<organism evidence="4 5">
    <name type="scientific">Iamia majanohamensis</name>
    <dbReference type="NCBI Taxonomy" id="467976"/>
    <lineage>
        <taxon>Bacteria</taxon>
        <taxon>Bacillati</taxon>
        <taxon>Actinomycetota</taxon>
        <taxon>Acidimicrobiia</taxon>
        <taxon>Acidimicrobiales</taxon>
        <taxon>Iamiaceae</taxon>
        <taxon>Iamia</taxon>
    </lineage>
</organism>
<proteinExistence type="inferred from homology"/>
<feature type="domain" description="AAA+ ATPase" evidence="3">
    <location>
        <begin position="207"/>
        <end position="390"/>
    </location>
</feature>
<protein>
    <submittedName>
        <fullName evidence="4">YifB family Mg chelatase-like AAA ATPase</fullName>
    </submittedName>
</protein>
<dbReference type="Gene3D" id="3.40.50.300">
    <property type="entry name" value="P-loop containing nucleotide triphosphate hydrolases"/>
    <property type="match status" value="1"/>
</dbReference>
<dbReference type="InterPro" id="IPR045006">
    <property type="entry name" value="CHLI-like"/>
</dbReference>
<dbReference type="NCBIfam" id="TIGR00368">
    <property type="entry name" value="YifB family Mg chelatase-like AAA ATPase"/>
    <property type="match status" value="1"/>
</dbReference>
<dbReference type="SUPFAM" id="SSF54211">
    <property type="entry name" value="Ribosomal protein S5 domain 2-like"/>
    <property type="match status" value="1"/>
</dbReference>
<dbReference type="KEGG" id="ima:PO878_13090"/>
<evidence type="ECO:0000256" key="2">
    <source>
        <dbReference type="SAM" id="MobiDB-lite"/>
    </source>
</evidence>
<dbReference type="InterPro" id="IPR027417">
    <property type="entry name" value="P-loop_NTPase"/>
</dbReference>
<dbReference type="Gene3D" id="3.30.230.10">
    <property type="match status" value="1"/>
</dbReference>
<evidence type="ECO:0000313" key="5">
    <source>
        <dbReference type="Proteomes" id="UP001216390"/>
    </source>
</evidence>
<dbReference type="InterPro" id="IPR014721">
    <property type="entry name" value="Ribsml_uS5_D2-typ_fold_subgr"/>
</dbReference>
<name>A0AAE9Y520_9ACTN</name>
<dbReference type="Pfam" id="PF01078">
    <property type="entry name" value="Mg_chelatase"/>
    <property type="match status" value="1"/>
</dbReference>
<dbReference type="Pfam" id="PF13541">
    <property type="entry name" value="ChlI"/>
    <property type="match status" value="1"/>
</dbReference>
<evidence type="ECO:0000313" key="4">
    <source>
        <dbReference type="EMBL" id="WCO65431.1"/>
    </source>
</evidence>
<dbReference type="RefSeq" id="WP_272734956.1">
    <property type="nucleotide sequence ID" value="NZ_CP116942.1"/>
</dbReference>
<dbReference type="InterPro" id="IPR020568">
    <property type="entry name" value="Ribosomal_Su5_D2-typ_SF"/>
</dbReference>
<dbReference type="PANTHER" id="PTHR32039:SF7">
    <property type="entry name" value="COMPETENCE PROTEIN COMM"/>
    <property type="match status" value="1"/>
</dbReference>